<dbReference type="EMBL" id="LASV01000728">
    <property type="protein sequence ID" value="KKA16930.1"/>
    <property type="molecule type" value="Genomic_DNA"/>
</dbReference>
<feature type="compositionally biased region" description="Polar residues" evidence="1">
    <location>
        <begin position="286"/>
        <end position="300"/>
    </location>
</feature>
<comment type="caution">
    <text evidence="2">The sequence shown here is derived from an EMBL/GenBank/DDBJ whole genome shotgun (WGS) entry which is preliminary data.</text>
</comment>
<feature type="region of interest" description="Disordered" evidence="1">
    <location>
        <begin position="1"/>
        <end position="22"/>
    </location>
</feature>
<keyword evidence="3" id="KW-1185">Reference proteome</keyword>
<gene>
    <name evidence="2" type="ORF">T310_9451</name>
</gene>
<dbReference type="RefSeq" id="XP_013323542.1">
    <property type="nucleotide sequence ID" value="XM_013468088.1"/>
</dbReference>
<evidence type="ECO:0000313" key="2">
    <source>
        <dbReference type="EMBL" id="KKA16930.1"/>
    </source>
</evidence>
<evidence type="ECO:0000256" key="1">
    <source>
        <dbReference type="SAM" id="MobiDB-lite"/>
    </source>
</evidence>
<reference evidence="2 3" key="1">
    <citation type="submission" date="2015-04" db="EMBL/GenBank/DDBJ databases">
        <authorList>
            <person name="Heijne W.H."/>
            <person name="Fedorova N.D."/>
            <person name="Nierman W.C."/>
            <person name="Vollebregt A.W."/>
            <person name="Zhao Z."/>
            <person name="Wu L."/>
            <person name="Kumar M."/>
            <person name="Stam H."/>
            <person name="van den Berg M.A."/>
            <person name="Pel H.J."/>
        </authorList>
    </citation>
    <scope>NUCLEOTIDE SEQUENCE [LARGE SCALE GENOMIC DNA]</scope>
    <source>
        <strain evidence="2 3">CBS 393.64</strain>
    </source>
</reference>
<feature type="compositionally biased region" description="Polar residues" evidence="1">
    <location>
        <begin position="1"/>
        <end position="20"/>
    </location>
</feature>
<sequence length="355" mass="39565">MANSTAGNWYPSTDMDSQQDYGLRPGYGDFHLPSSLGHCDDTQTSHVPQDFTSMEQSYVGQLDSRNDPLRMLDSQSSPVQCSGSRAFVSLSYWGPAVHHSAAYPNCLTSLPESRPVEQAVQSQAPDRWLQTQICQAYTNNAGLINASETSNLDISCLVTDASGQVLQSSENLNFKNQRLPNGIPRIRVGNGEMPWQDMLRQNWFNSLESQRFQPQQIGGFAGSFVGEFPAGPSRSTDNSRSPTRNFAGAQQTNWIHQNREIHSRGSRTSEFYNRLNRSSAMPRATQALTPSAASTQSTFDSIPGSFIWDPESDSLVEETRSRRPQSEDQKAHRRKVRNAGGACTRCKKYHRRVCC</sequence>
<dbReference type="Proteomes" id="UP000053958">
    <property type="component" value="Unassembled WGS sequence"/>
</dbReference>
<feature type="region of interest" description="Disordered" evidence="1">
    <location>
        <begin position="227"/>
        <end position="253"/>
    </location>
</feature>
<accession>A0A0F4YFL3</accession>
<feature type="region of interest" description="Disordered" evidence="1">
    <location>
        <begin position="281"/>
        <end position="340"/>
    </location>
</feature>
<dbReference type="GeneID" id="25321386"/>
<name>A0A0F4YFL3_RASE3</name>
<protein>
    <submittedName>
        <fullName evidence="2">Uncharacterized protein</fullName>
    </submittedName>
</protein>
<feature type="compositionally biased region" description="Polar residues" evidence="1">
    <location>
        <begin position="233"/>
        <end position="253"/>
    </location>
</feature>
<feature type="compositionally biased region" description="Basic and acidic residues" evidence="1">
    <location>
        <begin position="317"/>
        <end position="330"/>
    </location>
</feature>
<dbReference type="AlphaFoldDB" id="A0A0F4YFL3"/>
<organism evidence="2 3">
    <name type="scientific">Rasamsonia emersonii (strain ATCC 16479 / CBS 393.64 / IMI 116815)</name>
    <dbReference type="NCBI Taxonomy" id="1408163"/>
    <lineage>
        <taxon>Eukaryota</taxon>
        <taxon>Fungi</taxon>
        <taxon>Dikarya</taxon>
        <taxon>Ascomycota</taxon>
        <taxon>Pezizomycotina</taxon>
        <taxon>Eurotiomycetes</taxon>
        <taxon>Eurotiomycetidae</taxon>
        <taxon>Eurotiales</taxon>
        <taxon>Trichocomaceae</taxon>
        <taxon>Rasamsonia</taxon>
    </lineage>
</organism>
<proteinExistence type="predicted"/>
<evidence type="ECO:0000313" key="3">
    <source>
        <dbReference type="Proteomes" id="UP000053958"/>
    </source>
</evidence>